<keyword evidence="10" id="KW-1185">Reference proteome</keyword>
<evidence type="ECO:0000259" key="7">
    <source>
        <dbReference type="PROSITE" id="PS50081"/>
    </source>
</evidence>
<reference evidence="11 12" key="1">
    <citation type="submission" date="2025-04" db="UniProtKB">
        <authorList>
            <consortium name="RefSeq"/>
        </authorList>
    </citation>
    <scope>IDENTIFICATION</scope>
    <source>
        <tissue evidence="11 12">Sperm</tissue>
    </source>
</reference>
<feature type="domain" description="Phorbol-ester/DAG-type" evidence="7">
    <location>
        <begin position="74"/>
        <end position="122"/>
    </location>
</feature>
<evidence type="ECO:0000256" key="5">
    <source>
        <dbReference type="ARBA" id="ARBA00023212"/>
    </source>
</evidence>
<dbReference type="PROSITE" id="PS50951">
    <property type="entry name" value="SARAH"/>
    <property type="match status" value="1"/>
</dbReference>
<keyword evidence="4" id="KW-0862">Zinc</keyword>
<protein>
    <submittedName>
        <fullName evidence="11 12">Ras association domain-containing protein 1-like</fullName>
    </submittedName>
</protein>
<dbReference type="InterPro" id="IPR000159">
    <property type="entry name" value="RA_dom"/>
</dbReference>
<dbReference type="GO" id="GO:0007165">
    <property type="term" value="P:signal transduction"/>
    <property type="evidence" value="ECO:0007669"/>
    <property type="project" value="InterPro"/>
</dbReference>
<evidence type="ECO:0000256" key="4">
    <source>
        <dbReference type="ARBA" id="ARBA00022833"/>
    </source>
</evidence>
<keyword evidence="5" id="KW-0206">Cytoskeleton</keyword>
<dbReference type="InterPro" id="IPR011524">
    <property type="entry name" value="SARAH_dom"/>
</dbReference>
<dbReference type="RefSeq" id="XP_032825484.1">
    <property type="nucleotide sequence ID" value="XM_032969593.1"/>
</dbReference>
<evidence type="ECO:0000313" key="10">
    <source>
        <dbReference type="Proteomes" id="UP001318040"/>
    </source>
</evidence>
<dbReference type="Gene3D" id="1.20.5.110">
    <property type="match status" value="1"/>
</dbReference>
<feature type="domain" description="Ras-associating" evidence="8">
    <location>
        <begin position="259"/>
        <end position="343"/>
    </location>
</feature>
<dbReference type="Gene3D" id="3.10.20.90">
    <property type="entry name" value="Phosphatidylinositol 3-kinase Catalytic Subunit, Chain A, domain 1"/>
    <property type="match status" value="1"/>
</dbReference>
<dbReference type="Pfam" id="PF00788">
    <property type="entry name" value="RA"/>
    <property type="match status" value="1"/>
</dbReference>
<dbReference type="InterPro" id="IPR002219">
    <property type="entry name" value="PKC_DAG/PE"/>
</dbReference>
<evidence type="ECO:0000313" key="11">
    <source>
        <dbReference type="RefSeq" id="XP_032825484.1"/>
    </source>
</evidence>
<proteinExistence type="predicted"/>
<dbReference type="PROSITE" id="PS50081">
    <property type="entry name" value="ZF_DAG_PE_2"/>
    <property type="match status" value="1"/>
</dbReference>
<keyword evidence="3" id="KW-0479">Metal-binding</keyword>
<dbReference type="AlphaFoldDB" id="A0AAJ7X8U8"/>
<feature type="region of interest" description="Disordered" evidence="6">
    <location>
        <begin position="200"/>
        <end position="237"/>
    </location>
</feature>
<feature type="domain" description="SARAH" evidence="9">
    <location>
        <begin position="345"/>
        <end position="392"/>
    </location>
</feature>
<dbReference type="Pfam" id="PF16517">
    <property type="entry name" value="Nore1-SARAH"/>
    <property type="match status" value="1"/>
</dbReference>
<dbReference type="RefSeq" id="XP_032825485.1">
    <property type="nucleotide sequence ID" value="XM_032969594.1"/>
</dbReference>
<dbReference type="InterPro" id="IPR046349">
    <property type="entry name" value="C1-like_sf"/>
</dbReference>
<accession>A0AAJ7X8U8</accession>
<dbReference type="Proteomes" id="UP001318040">
    <property type="component" value="Chromosome 42"/>
</dbReference>
<keyword evidence="5" id="KW-0963">Cytoplasm</keyword>
<evidence type="ECO:0000313" key="12">
    <source>
        <dbReference type="RefSeq" id="XP_032825485.1"/>
    </source>
</evidence>
<comment type="subcellular location">
    <subcellularLocation>
        <location evidence="1">Cytoplasm</location>
        <location evidence="1">Cytoskeleton</location>
    </subcellularLocation>
</comment>
<feature type="compositionally biased region" description="Low complexity" evidence="6">
    <location>
        <begin position="15"/>
        <end position="26"/>
    </location>
</feature>
<dbReference type="PROSITE" id="PS00479">
    <property type="entry name" value="ZF_DAG_PE_1"/>
    <property type="match status" value="1"/>
</dbReference>
<feature type="compositionally biased region" description="Acidic residues" evidence="6">
    <location>
        <begin position="1"/>
        <end position="10"/>
    </location>
</feature>
<dbReference type="GO" id="GO:0046872">
    <property type="term" value="F:metal ion binding"/>
    <property type="evidence" value="ECO:0007669"/>
    <property type="project" value="UniProtKB-KW"/>
</dbReference>
<organism evidence="10 12">
    <name type="scientific">Petromyzon marinus</name>
    <name type="common">Sea lamprey</name>
    <dbReference type="NCBI Taxonomy" id="7757"/>
    <lineage>
        <taxon>Eukaryota</taxon>
        <taxon>Metazoa</taxon>
        <taxon>Chordata</taxon>
        <taxon>Craniata</taxon>
        <taxon>Vertebrata</taxon>
        <taxon>Cyclostomata</taxon>
        <taxon>Hyperoartia</taxon>
        <taxon>Petromyzontiformes</taxon>
        <taxon>Petromyzontidae</taxon>
        <taxon>Petromyzon</taxon>
    </lineage>
</organism>
<evidence type="ECO:0000256" key="3">
    <source>
        <dbReference type="ARBA" id="ARBA00022723"/>
    </source>
</evidence>
<dbReference type="SUPFAM" id="SSF57889">
    <property type="entry name" value="Cysteine-rich domain"/>
    <property type="match status" value="1"/>
</dbReference>
<dbReference type="KEGG" id="pmrn:116951138"/>
<keyword evidence="2" id="KW-0493">Microtubule</keyword>
<dbReference type="GO" id="GO:0005874">
    <property type="term" value="C:microtubule"/>
    <property type="evidence" value="ECO:0007669"/>
    <property type="project" value="UniProtKB-KW"/>
</dbReference>
<dbReference type="Pfam" id="PF00130">
    <property type="entry name" value="C1_1"/>
    <property type="match status" value="1"/>
</dbReference>
<name>A0AAJ7X8U8_PETMA</name>
<dbReference type="CDD" id="cd21892">
    <property type="entry name" value="SARAH_RASSF5"/>
    <property type="match status" value="1"/>
</dbReference>
<dbReference type="PANTHER" id="PTHR22738">
    <property type="entry name" value="RASSF"/>
    <property type="match status" value="1"/>
</dbReference>
<evidence type="ECO:0000256" key="2">
    <source>
        <dbReference type="ARBA" id="ARBA00022701"/>
    </source>
</evidence>
<feature type="compositionally biased region" description="Basic and acidic residues" evidence="6">
    <location>
        <begin position="43"/>
        <end position="55"/>
    </location>
</feature>
<evidence type="ECO:0000259" key="9">
    <source>
        <dbReference type="PROSITE" id="PS50951"/>
    </source>
</evidence>
<dbReference type="SMART" id="SM00109">
    <property type="entry name" value="C1"/>
    <property type="match status" value="1"/>
</dbReference>
<dbReference type="SMART" id="SM00314">
    <property type="entry name" value="RA"/>
    <property type="match status" value="1"/>
</dbReference>
<evidence type="ECO:0000259" key="8">
    <source>
        <dbReference type="PROSITE" id="PS50200"/>
    </source>
</evidence>
<dbReference type="SUPFAM" id="SSF54236">
    <property type="entry name" value="Ubiquitin-like"/>
    <property type="match status" value="1"/>
</dbReference>
<dbReference type="InterPro" id="IPR029071">
    <property type="entry name" value="Ubiquitin-like_domsf"/>
</dbReference>
<dbReference type="PANTHER" id="PTHR22738:SF10">
    <property type="entry name" value="RAS ASSOCIATION DOMAIN-CONTAINING PROTEIN 1 HOMOLOG"/>
    <property type="match status" value="1"/>
</dbReference>
<gene>
    <name evidence="11 12" type="primary">LOC116951138</name>
</gene>
<dbReference type="InterPro" id="IPR033614">
    <property type="entry name" value="RASSF1-6"/>
</dbReference>
<feature type="compositionally biased region" description="Pro residues" evidence="6">
    <location>
        <begin position="209"/>
        <end position="229"/>
    </location>
</feature>
<dbReference type="Gene3D" id="3.30.60.20">
    <property type="match status" value="1"/>
</dbReference>
<dbReference type="PROSITE" id="PS50200">
    <property type="entry name" value="RA"/>
    <property type="match status" value="1"/>
</dbReference>
<sequence length="395" mass="43098">MRPPSPEDDVPGCPAAGPRGSATAAAGGAGGDDIVDSSTSVADHGEAHSKEARLGEVKETALREVEEEDAQEGGHEFRVCAQPTWCDLCGEFMWGVARRSLRCQHCKFSCHQRCQSHIQLECQHGWSQSEEPLLQDISVGSSSEEDPLRPLTPEELRQRIAWYNEQVDNGLNITLHASGRYTGFIRVELKLCRPVSIRGGPPSSNFSPPAHPSSPRTPSPPPTQLPPSPGCDAAAAAADADAAADDDVFATATSWAPCCYLPKGSSKQLHVGSLTTAREVVRALLRRFAVLDDARKFALFARTQAGGQVRLRKLPDGEKPLYLQLLAGPDSTTLSFLLKENESGDVLWEAFSVPELNNFLRILSREEDEHVRLVLRRYTAYRERLLQMLGGRSPG</sequence>
<feature type="region of interest" description="Disordered" evidence="6">
    <location>
        <begin position="1"/>
        <end position="55"/>
    </location>
</feature>
<evidence type="ECO:0000256" key="6">
    <source>
        <dbReference type="SAM" id="MobiDB-lite"/>
    </source>
</evidence>
<evidence type="ECO:0000256" key="1">
    <source>
        <dbReference type="ARBA" id="ARBA00004245"/>
    </source>
</evidence>